<dbReference type="RefSeq" id="WP_047696057.1">
    <property type="nucleotide sequence ID" value="NZ_KN265506.1"/>
</dbReference>
<evidence type="ECO:0000313" key="4">
    <source>
        <dbReference type="Proteomes" id="UP000029879"/>
    </source>
</evidence>
<feature type="signal peptide" evidence="1">
    <location>
        <begin position="1"/>
        <end position="19"/>
    </location>
</feature>
<dbReference type="EMBL" id="JRQI01000056">
    <property type="protein sequence ID" value="KGK57156.1"/>
    <property type="molecule type" value="Genomic_DNA"/>
</dbReference>
<dbReference type="InterPro" id="IPR051781">
    <property type="entry name" value="Metallo-dep_Hydrolase"/>
</dbReference>
<dbReference type="PANTHER" id="PTHR43135:SF3">
    <property type="entry name" value="ALPHA-D-RIBOSE 1-METHYLPHOSPHONATE 5-TRIPHOSPHATE DIPHOSPHATASE"/>
    <property type="match status" value="1"/>
</dbReference>
<evidence type="ECO:0000313" key="3">
    <source>
        <dbReference type="EMBL" id="KGK57156.1"/>
    </source>
</evidence>
<dbReference type="Pfam" id="PF01979">
    <property type="entry name" value="Amidohydro_1"/>
    <property type="match status" value="1"/>
</dbReference>
<dbReference type="InterPro" id="IPR057744">
    <property type="entry name" value="OTAase-like"/>
</dbReference>
<dbReference type="PANTHER" id="PTHR43135">
    <property type="entry name" value="ALPHA-D-RIBOSE 1-METHYLPHOSPHONATE 5-TRIPHOSPHATE DIPHOSPHATASE"/>
    <property type="match status" value="1"/>
</dbReference>
<evidence type="ECO:0000256" key="1">
    <source>
        <dbReference type="SAM" id="SignalP"/>
    </source>
</evidence>
<dbReference type="InterPro" id="IPR006680">
    <property type="entry name" value="Amidohydro-rel"/>
</dbReference>
<dbReference type="InterPro" id="IPR011059">
    <property type="entry name" value="Metal-dep_hydrolase_composite"/>
</dbReference>
<reference evidence="3 4" key="1">
    <citation type="submission" date="2014-10" db="EMBL/GenBank/DDBJ databases">
        <title>Genome sequence of a Xanthomonas strain that is pathogenic on beans.</title>
        <authorList>
            <person name="Aritua V."/>
            <person name="Sapp M."/>
            <person name="Harrison J."/>
            <person name="Smith J."/>
            <person name="Studholme D."/>
        </authorList>
    </citation>
    <scope>NUCLEOTIDE SEQUENCE [LARGE SCALE GENOMIC DNA]</scope>
    <source>
        <strain evidence="3 4">Nyagatare</strain>
    </source>
</reference>
<evidence type="ECO:0000259" key="2">
    <source>
        <dbReference type="Pfam" id="PF01979"/>
    </source>
</evidence>
<feature type="chain" id="PRO_5044255979" evidence="1">
    <location>
        <begin position="20"/>
        <end position="451"/>
    </location>
</feature>
<dbReference type="SUPFAM" id="SSF51556">
    <property type="entry name" value="Metallo-dependent hydrolases"/>
    <property type="match status" value="1"/>
</dbReference>
<comment type="caution">
    <text evidence="3">The sequence shown here is derived from an EMBL/GenBank/DDBJ whole genome shotgun (WGS) entry which is preliminary data.</text>
</comment>
<dbReference type="GO" id="GO:0016810">
    <property type="term" value="F:hydrolase activity, acting on carbon-nitrogen (but not peptide) bonds"/>
    <property type="evidence" value="ECO:0007669"/>
    <property type="project" value="InterPro"/>
</dbReference>
<organism evidence="3 4">
    <name type="scientific">Xanthomonas cannabis pv. phaseoli</name>
    <dbReference type="NCBI Taxonomy" id="1885902"/>
    <lineage>
        <taxon>Bacteria</taxon>
        <taxon>Pseudomonadati</taxon>
        <taxon>Pseudomonadota</taxon>
        <taxon>Gammaproteobacteria</taxon>
        <taxon>Lysobacterales</taxon>
        <taxon>Lysobacteraceae</taxon>
        <taxon>Xanthomonas</taxon>
    </lineage>
</organism>
<dbReference type="CDD" id="cd01299">
    <property type="entry name" value="Met_dep_hydrolase_A"/>
    <property type="match status" value="1"/>
</dbReference>
<keyword evidence="1" id="KW-0732">Signal</keyword>
<sequence length="451" mass="46171">MKTLIALALAFAMSLPAAAQNQPPAVPKTTYIHAGRLLAVPGQAPRGASTIIVRNDKIAEVRDGFVSPEGGATLIDLKDRFVLPGLIDAHVHLLGIGGDPLSSRLKALSAEPADEVLYGAGNARATLMAGFTTVRDLHDDPHGIRALRDAIERGDVDGPTIVNAGAAISTTGGHGDPRNGLAEPYAHAIAETAENICDGPSDCTRAVRRQVGLGALVIKFAATGGVLSDVSGGLGRAFTADEMKAIVDTAHGLGRKVAAHSHAVEGTKGALAAGADSIEHGSFLDDEAIALFKRTGAYLVPTEMASVTVVAQARAGVLPASTIPKAEAVAAAMVDSHRRAFRAGVKFAFGTDSGVSKHGDNAKEFALLVEQVGMSPAQAIRTATVAAADLLGQSNRIGTVEAGKAADIIAVSASPLEDVRRLERVDFVMHGGHVVKGSGARCPASSTACSE</sequence>
<protein>
    <submittedName>
        <fullName evidence="3">Xaa-Pro dipeptidase</fullName>
    </submittedName>
</protein>
<dbReference type="Gene3D" id="2.30.40.10">
    <property type="entry name" value="Urease, subunit C, domain 1"/>
    <property type="match status" value="1"/>
</dbReference>
<dbReference type="InterPro" id="IPR032466">
    <property type="entry name" value="Metal_Hydrolase"/>
</dbReference>
<dbReference type="AlphaFoldDB" id="A0AB34P6D7"/>
<dbReference type="SUPFAM" id="SSF51338">
    <property type="entry name" value="Composite domain of metallo-dependent hydrolases"/>
    <property type="match status" value="1"/>
</dbReference>
<accession>A0AB34P6D7</accession>
<gene>
    <name evidence="3" type="ORF">NC00_14150</name>
</gene>
<feature type="domain" description="Amidohydrolase-related" evidence="2">
    <location>
        <begin position="81"/>
        <end position="435"/>
    </location>
</feature>
<dbReference type="Gene3D" id="3.20.20.140">
    <property type="entry name" value="Metal-dependent hydrolases"/>
    <property type="match status" value="1"/>
</dbReference>
<dbReference type="Proteomes" id="UP000029879">
    <property type="component" value="Unassembled WGS sequence"/>
</dbReference>
<name>A0AB34P6D7_9XANT</name>
<proteinExistence type="predicted"/>